<keyword evidence="2" id="KW-1185">Reference proteome</keyword>
<dbReference type="RefSeq" id="WP_094023670.1">
    <property type="nucleotide sequence ID" value="NZ_FXYF01000027.1"/>
</dbReference>
<dbReference type="OrthoDB" id="981508at2"/>
<dbReference type="Proteomes" id="UP000207598">
    <property type="component" value="Unassembled WGS sequence"/>
</dbReference>
<proteinExistence type="predicted"/>
<dbReference type="EMBL" id="FXYF01000027">
    <property type="protein sequence ID" value="SMX50744.1"/>
    <property type="molecule type" value="Genomic_DNA"/>
</dbReference>
<gene>
    <name evidence="1" type="ORF">MAA8898_04961</name>
</gene>
<sequence length="294" mass="32885">MDSDFSTLRRYPELAGKTCLICVGGTKCATSWLHDHLSRLPGVAASPLKELHFFNRRFARNALSDMDLLAVRRLGLYLSQGDDPVATLRDTAVVRAAVDRVQMIYDDDAYFGHFARISGPDTRVLCDTTPAYSAMGAEGFAWMRAFCEAQGLRVKVLFVMRDPVERLWSHLRHMQQQTLIEDAAAAWPRALETAPVMARGDYCATVTALDTCFDPQDRLYLFTEALTDPETLRRLCSFVDVPYIAADTATRLNRTEITTDLPAEARAAFLRQLAPQYAFCQARFGAEVPGSWQG</sequence>
<dbReference type="SUPFAM" id="SSF52540">
    <property type="entry name" value="P-loop containing nucleoside triphosphate hydrolases"/>
    <property type="match status" value="1"/>
</dbReference>
<accession>A0A238L6M1</accession>
<evidence type="ECO:0008006" key="3">
    <source>
        <dbReference type="Google" id="ProtNLM"/>
    </source>
</evidence>
<name>A0A238L6M1_9RHOB</name>
<protein>
    <recommendedName>
        <fullName evidence="3">Sulfotransferase domain protein</fullName>
    </recommendedName>
</protein>
<evidence type="ECO:0000313" key="1">
    <source>
        <dbReference type="EMBL" id="SMX50744.1"/>
    </source>
</evidence>
<dbReference type="InterPro" id="IPR027417">
    <property type="entry name" value="P-loop_NTPase"/>
</dbReference>
<evidence type="ECO:0000313" key="2">
    <source>
        <dbReference type="Proteomes" id="UP000207598"/>
    </source>
</evidence>
<dbReference type="Gene3D" id="3.40.50.300">
    <property type="entry name" value="P-loop containing nucleotide triphosphate hydrolases"/>
    <property type="match status" value="1"/>
</dbReference>
<dbReference type="AlphaFoldDB" id="A0A238L6M1"/>
<reference evidence="1 2" key="1">
    <citation type="submission" date="2017-05" db="EMBL/GenBank/DDBJ databases">
        <authorList>
            <person name="Song R."/>
            <person name="Chenine A.L."/>
            <person name="Ruprecht R.M."/>
        </authorList>
    </citation>
    <scope>NUCLEOTIDE SEQUENCE [LARGE SCALE GENOMIC DNA]</scope>
    <source>
        <strain evidence="1 2">CECT 8898</strain>
    </source>
</reference>
<organism evidence="1 2">
    <name type="scientific">Maliponia aquimaris</name>
    <dbReference type="NCBI Taxonomy" id="1673631"/>
    <lineage>
        <taxon>Bacteria</taxon>
        <taxon>Pseudomonadati</taxon>
        <taxon>Pseudomonadota</taxon>
        <taxon>Alphaproteobacteria</taxon>
        <taxon>Rhodobacterales</taxon>
        <taxon>Paracoccaceae</taxon>
        <taxon>Maliponia</taxon>
    </lineage>
</organism>